<dbReference type="EMBL" id="CAEZUP010000025">
    <property type="protein sequence ID" value="CAB4605877.1"/>
    <property type="molecule type" value="Genomic_DNA"/>
</dbReference>
<proteinExistence type="inferred from homology"/>
<keyword evidence="2" id="KW-0132">Cell division</keyword>
<evidence type="ECO:0000256" key="2">
    <source>
        <dbReference type="ARBA" id="ARBA00022618"/>
    </source>
</evidence>
<evidence type="ECO:0000256" key="4">
    <source>
        <dbReference type="ARBA" id="ARBA00022679"/>
    </source>
</evidence>
<dbReference type="GO" id="GO:0071555">
    <property type="term" value="P:cell wall organization"/>
    <property type="evidence" value="ECO:0007669"/>
    <property type="project" value="UniProtKB-KW"/>
</dbReference>
<gene>
    <name evidence="13" type="ORF">UFOPK1835_00771</name>
</gene>
<evidence type="ECO:0000256" key="9">
    <source>
        <dbReference type="ARBA" id="ARBA00023316"/>
    </source>
</evidence>
<dbReference type="Pfam" id="PF03033">
    <property type="entry name" value="Glyco_transf_28"/>
    <property type="match status" value="1"/>
</dbReference>
<keyword evidence="3" id="KW-0328">Glycosyltransferase</keyword>
<dbReference type="PANTHER" id="PTHR21015">
    <property type="entry name" value="UDP-N-ACETYLGLUCOSAMINE--N-ACETYLMURAMYL-(PENTAPEPTIDE) PYROPHOSPHORYL-UNDECAPRENOL N-ACETYLGLUCOSAMINE TRANSFERASE 1"/>
    <property type="match status" value="1"/>
</dbReference>
<dbReference type="Gene3D" id="3.40.50.2000">
    <property type="entry name" value="Glycogen Phosphorylase B"/>
    <property type="match status" value="2"/>
</dbReference>
<dbReference type="InterPro" id="IPR004276">
    <property type="entry name" value="GlycoTrans_28_N"/>
</dbReference>
<name>A0A6J6GX10_9ZZZZ</name>
<dbReference type="PANTHER" id="PTHR21015:SF22">
    <property type="entry name" value="GLYCOSYLTRANSFERASE"/>
    <property type="match status" value="1"/>
</dbReference>
<evidence type="ECO:0000259" key="12">
    <source>
        <dbReference type="Pfam" id="PF04101"/>
    </source>
</evidence>
<dbReference type="GO" id="GO:0051301">
    <property type="term" value="P:cell division"/>
    <property type="evidence" value="ECO:0007669"/>
    <property type="project" value="UniProtKB-KW"/>
</dbReference>
<dbReference type="GO" id="GO:0005975">
    <property type="term" value="P:carbohydrate metabolic process"/>
    <property type="evidence" value="ECO:0007669"/>
    <property type="project" value="InterPro"/>
</dbReference>
<keyword evidence="5" id="KW-0133">Cell shape</keyword>
<sequence length="380" mass="39981">MSVRPSAEPATFALIVGGGTAGHVLPGLAIARALVARGHEPESIHFVGSNRGMENTLVPPAGFGLTTLPGRGIQRRFTRENFGAVWGLIRAGVKGIGIVRRRRPAVVVTLGGYASVACTLGAVLWRVPIIVTEQNARAGAANRLAGRFAKASAVPFAETDLPRSVLTGNPVRSEVLAIDRVVDRNRSRQELGLPLDRTVIAVVTGSLGARRVNTAVLEALPSLADRRDLAIRHVVGTRDWDLVQASTPTLPDDGLVYEQIPYEERMDLVLAAADLLIGRSGGTTVAELAEVGLGAVLVPLPIAPRDHQTANAAALVRVGAAILVPDDELSGHRLVAELLPLLDYPASLVAMGHAAATLAHPDAADRVAELVETHARGDRN</sequence>
<dbReference type="Pfam" id="PF04101">
    <property type="entry name" value="Glyco_tran_28_C"/>
    <property type="match status" value="1"/>
</dbReference>
<dbReference type="SUPFAM" id="SSF53756">
    <property type="entry name" value="UDP-Glycosyltransferase/glycogen phosphorylase"/>
    <property type="match status" value="1"/>
</dbReference>
<keyword evidence="9" id="KW-0961">Cell wall biogenesis/degradation</keyword>
<dbReference type="CDD" id="cd03785">
    <property type="entry name" value="GT28_MurG"/>
    <property type="match status" value="1"/>
</dbReference>
<keyword evidence="7 10" id="KW-0472">Membrane</keyword>
<evidence type="ECO:0000256" key="3">
    <source>
        <dbReference type="ARBA" id="ARBA00022676"/>
    </source>
</evidence>
<evidence type="ECO:0000313" key="13">
    <source>
        <dbReference type="EMBL" id="CAB4605877.1"/>
    </source>
</evidence>
<feature type="domain" description="Glycosyltransferase family 28 N-terminal" evidence="11">
    <location>
        <begin position="14"/>
        <end position="152"/>
    </location>
</feature>
<evidence type="ECO:0000256" key="5">
    <source>
        <dbReference type="ARBA" id="ARBA00022960"/>
    </source>
</evidence>
<evidence type="ECO:0000256" key="8">
    <source>
        <dbReference type="ARBA" id="ARBA00023306"/>
    </source>
</evidence>
<dbReference type="GO" id="GO:0009252">
    <property type="term" value="P:peptidoglycan biosynthetic process"/>
    <property type="evidence" value="ECO:0007669"/>
    <property type="project" value="UniProtKB-KW"/>
</dbReference>
<reference evidence="13" key="1">
    <citation type="submission" date="2020-05" db="EMBL/GenBank/DDBJ databases">
        <authorList>
            <person name="Chiriac C."/>
            <person name="Salcher M."/>
            <person name="Ghai R."/>
            <person name="Kavagutti S V."/>
        </authorList>
    </citation>
    <scope>NUCLEOTIDE SEQUENCE</scope>
</reference>
<feature type="transmembrane region" description="Helical" evidence="10">
    <location>
        <begin position="12"/>
        <end position="35"/>
    </location>
</feature>
<evidence type="ECO:0000259" key="11">
    <source>
        <dbReference type="Pfam" id="PF03033"/>
    </source>
</evidence>
<dbReference type="InterPro" id="IPR006009">
    <property type="entry name" value="GlcNAc_MurG"/>
</dbReference>
<feature type="transmembrane region" description="Helical" evidence="10">
    <location>
        <begin position="104"/>
        <end position="125"/>
    </location>
</feature>
<keyword evidence="1" id="KW-1003">Cell membrane</keyword>
<dbReference type="GO" id="GO:0050511">
    <property type="term" value="F:undecaprenyldiphospho-muramoylpentapeptide beta-N-acetylglucosaminyltransferase activity"/>
    <property type="evidence" value="ECO:0007669"/>
    <property type="project" value="InterPro"/>
</dbReference>
<evidence type="ECO:0000256" key="10">
    <source>
        <dbReference type="SAM" id="Phobius"/>
    </source>
</evidence>
<dbReference type="GO" id="GO:0008360">
    <property type="term" value="P:regulation of cell shape"/>
    <property type="evidence" value="ECO:0007669"/>
    <property type="project" value="UniProtKB-KW"/>
</dbReference>
<keyword evidence="4" id="KW-0808">Transferase</keyword>
<keyword evidence="10" id="KW-0812">Transmembrane</keyword>
<dbReference type="InterPro" id="IPR007235">
    <property type="entry name" value="Glyco_trans_28_C"/>
</dbReference>
<keyword evidence="6" id="KW-0573">Peptidoglycan synthesis</keyword>
<accession>A0A6J6GX10</accession>
<protein>
    <submittedName>
        <fullName evidence="13">Unannotated protein</fullName>
    </submittedName>
</protein>
<keyword evidence="10" id="KW-1133">Transmembrane helix</keyword>
<evidence type="ECO:0000256" key="1">
    <source>
        <dbReference type="ARBA" id="ARBA00022475"/>
    </source>
</evidence>
<keyword evidence="8" id="KW-0131">Cell cycle</keyword>
<organism evidence="13">
    <name type="scientific">freshwater metagenome</name>
    <dbReference type="NCBI Taxonomy" id="449393"/>
    <lineage>
        <taxon>unclassified sequences</taxon>
        <taxon>metagenomes</taxon>
        <taxon>ecological metagenomes</taxon>
    </lineage>
</organism>
<dbReference type="AlphaFoldDB" id="A0A6J6GX10"/>
<feature type="domain" description="Glycosyl transferase family 28 C-terminal" evidence="12">
    <location>
        <begin position="199"/>
        <end position="367"/>
    </location>
</feature>
<evidence type="ECO:0000256" key="7">
    <source>
        <dbReference type="ARBA" id="ARBA00023136"/>
    </source>
</evidence>
<evidence type="ECO:0000256" key="6">
    <source>
        <dbReference type="ARBA" id="ARBA00022984"/>
    </source>
</evidence>
<dbReference type="HAMAP" id="MF_00033">
    <property type="entry name" value="MurG"/>
    <property type="match status" value="1"/>
</dbReference>